<feature type="domain" description="N-acetyltransferase" evidence="1">
    <location>
        <begin position="3"/>
        <end position="140"/>
    </location>
</feature>
<dbReference type="Pfam" id="PF13673">
    <property type="entry name" value="Acetyltransf_10"/>
    <property type="match status" value="1"/>
</dbReference>
<dbReference type="InterPro" id="IPR053144">
    <property type="entry name" value="Acetyltransferase_Butenolide"/>
</dbReference>
<name>A0A387BUQ8_9MICO</name>
<dbReference type="EMBL" id="CP032624">
    <property type="protein sequence ID" value="AYG04617.1"/>
    <property type="molecule type" value="Genomic_DNA"/>
</dbReference>
<dbReference type="OrthoDB" id="3216107at2"/>
<keyword evidence="2" id="KW-0808">Transferase</keyword>
<dbReference type="KEGG" id="gry:D7I44_14525"/>
<dbReference type="PANTHER" id="PTHR43233">
    <property type="entry name" value="FAMILY N-ACETYLTRANSFERASE, PUTATIVE (AFU_ORTHOLOGUE AFUA_6G03350)-RELATED"/>
    <property type="match status" value="1"/>
</dbReference>
<dbReference type="RefSeq" id="WP_120790146.1">
    <property type="nucleotide sequence ID" value="NZ_CP032624.1"/>
</dbReference>
<organism evidence="2 3">
    <name type="scientific">Gryllotalpicola protaetiae</name>
    <dbReference type="NCBI Taxonomy" id="2419771"/>
    <lineage>
        <taxon>Bacteria</taxon>
        <taxon>Bacillati</taxon>
        <taxon>Actinomycetota</taxon>
        <taxon>Actinomycetes</taxon>
        <taxon>Micrococcales</taxon>
        <taxon>Microbacteriaceae</taxon>
        <taxon>Gryllotalpicola</taxon>
    </lineage>
</organism>
<evidence type="ECO:0000259" key="1">
    <source>
        <dbReference type="PROSITE" id="PS51186"/>
    </source>
</evidence>
<dbReference type="InterPro" id="IPR000182">
    <property type="entry name" value="GNAT_dom"/>
</dbReference>
<dbReference type="Proteomes" id="UP000275069">
    <property type="component" value="Chromosome"/>
</dbReference>
<accession>A0A387BUQ8</accession>
<sequence>MTIEYELATPAEVDIEEVARVYAESGLGDRRPVDDTPRFTAMVRGCNLLVLAREQGRAVGVARCLTDDSYVTYVSDLAVSKSHQHLGIGRRLLDEIERHTPGVKIVLLAAPEAQDYYPKVGFTPHHSAWVRSPTDPWQRP</sequence>
<evidence type="ECO:0000313" key="2">
    <source>
        <dbReference type="EMBL" id="AYG04617.1"/>
    </source>
</evidence>
<dbReference type="GO" id="GO:0016747">
    <property type="term" value="F:acyltransferase activity, transferring groups other than amino-acyl groups"/>
    <property type="evidence" value="ECO:0007669"/>
    <property type="project" value="InterPro"/>
</dbReference>
<dbReference type="SUPFAM" id="SSF55729">
    <property type="entry name" value="Acyl-CoA N-acyltransferases (Nat)"/>
    <property type="match status" value="1"/>
</dbReference>
<dbReference type="Gene3D" id="3.40.630.30">
    <property type="match status" value="1"/>
</dbReference>
<proteinExistence type="predicted"/>
<dbReference type="AlphaFoldDB" id="A0A387BUQ8"/>
<dbReference type="CDD" id="cd04301">
    <property type="entry name" value="NAT_SF"/>
    <property type="match status" value="1"/>
</dbReference>
<dbReference type="PANTHER" id="PTHR43233:SF1">
    <property type="entry name" value="FAMILY N-ACETYLTRANSFERASE, PUTATIVE (AFU_ORTHOLOGUE AFUA_6G03350)-RELATED"/>
    <property type="match status" value="1"/>
</dbReference>
<dbReference type="InterPro" id="IPR016181">
    <property type="entry name" value="Acyl_CoA_acyltransferase"/>
</dbReference>
<reference evidence="2 3" key="1">
    <citation type="submission" date="2018-09" db="EMBL/GenBank/DDBJ databases">
        <title>Genome sequencing of strain 2DFW10M-5.</title>
        <authorList>
            <person name="Heo J."/>
            <person name="Kim S.-J."/>
            <person name="Kwon S.-W."/>
        </authorList>
    </citation>
    <scope>NUCLEOTIDE SEQUENCE [LARGE SCALE GENOMIC DNA]</scope>
    <source>
        <strain evidence="2 3">2DFW10M-5</strain>
    </source>
</reference>
<gene>
    <name evidence="2" type="ORF">D7I44_14525</name>
</gene>
<protein>
    <submittedName>
        <fullName evidence="2">GNAT family N-acetyltransferase</fullName>
    </submittedName>
</protein>
<keyword evidence="3" id="KW-1185">Reference proteome</keyword>
<dbReference type="PROSITE" id="PS51186">
    <property type="entry name" value="GNAT"/>
    <property type="match status" value="1"/>
</dbReference>
<evidence type="ECO:0000313" key="3">
    <source>
        <dbReference type="Proteomes" id="UP000275069"/>
    </source>
</evidence>